<dbReference type="PANTHER" id="PTHR12001">
    <property type="entry name" value="GERANYLGERANYL PYROPHOSPHATE SYNTHASE"/>
    <property type="match status" value="1"/>
</dbReference>
<dbReference type="InterPro" id="IPR000092">
    <property type="entry name" value="Polyprenyl_synt"/>
</dbReference>
<name>A0A562IK05_MICOL</name>
<dbReference type="InterPro" id="IPR008949">
    <property type="entry name" value="Isoprenoid_synthase_dom_sf"/>
</dbReference>
<dbReference type="OrthoDB" id="4497239at2"/>
<dbReference type="GO" id="GO:0008299">
    <property type="term" value="P:isoprenoid biosynthetic process"/>
    <property type="evidence" value="ECO:0007669"/>
    <property type="project" value="InterPro"/>
</dbReference>
<protein>
    <submittedName>
        <fullName evidence="1">Geranylgeranyl diphosphate synthase type I</fullName>
    </submittedName>
</protein>
<dbReference type="Pfam" id="PF00348">
    <property type="entry name" value="polyprenyl_synt"/>
    <property type="match status" value="1"/>
</dbReference>
<dbReference type="Proteomes" id="UP000319825">
    <property type="component" value="Unassembled WGS sequence"/>
</dbReference>
<evidence type="ECO:0000313" key="1">
    <source>
        <dbReference type="EMBL" id="TWH71055.1"/>
    </source>
</evidence>
<comment type="caution">
    <text evidence="1">The sequence shown here is derived from an EMBL/GenBank/DDBJ whole genome shotgun (WGS) entry which is preliminary data.</text>
</comment>
<dbReference type="EMBL" id="VLKE01000001">
    <property type="protein sequence ID" value="TWH71055.1"/>
    <property type="molecule type" value="Genomic_DNA"/>
</dbReference>
<dbReference type="SUPFAM" id="SSF48576">
    <property type="entry name" value="Terpenoid synthases"/>
    <property type="match status" value="1"/>
</dbReference>
<dbReference type="GO" id="GO:0004659">
    <property type="term" value="F:prenyltransferase activity"/>
    <property type="evidence" value="ECO:0007669"/>
    <property type="project" value="InterPro"/>
</dbReference>
<accession>A0A562IK05</accession>
<dbReference type="Gene3D" id="1.10.600.10">
    <property type="entry name" value="Farnesyl Diphosphate Synthase"/>
    <property type="match status" value="1"/>
</dbReference>
<sequence>MAGNKTATLLAGSCALGALLGGGPPELVDGLSRFGHHLGMAFQLIDDLLAIWGDPRRTGKPVGSDLRARKRSVPVVRALTAGGQRWPGLGL</sequence>
<evidence type="ECO:0000313" key="2">
    <source>
        <dbReference type="Proteomes" id="UP000319825"/>
    </source>
</evidence>
<keyword evidence="2" id="KW-1185">Reference proteome</keyword>
<organism evidence="1 2">
    <name type="scientific">Micromonospora olivasterospora</name>
    <dbReference type="NCBI Taxonomy" id="1880"/>
    <lineage>
        <taxon>Bacteria</taxon>
        <taxon>Bacillati</taxon>
        <taxon>Actinomycetota</taxon>
        <taxon>Actinomycetes</taxon>
        <taxon>Micromonosporales</taxon>
        <taxon>Micromonosporaceae</taxon>
        <taxon>Micromonospora</taxon>
    </lineage>
</organism>
<gene>
    <name evidence="1" type="ORF">JD77_06080</name>
</gene>
<dbReference type="PANTHER" id="PTHR12001:SF86">
    <property type="entry name" value="GERANYLGERANYL DIPHOSPHATE SYNTHASE"/>
    <property type="match status" value="1"/>
</dbReference>
<reference evidence="1 2" key="1">
    <citation type="submission" date="2019-07" db="EMBL/GenBank/DDBJ databases">
        <title>R&amp;d 2014.</title>
        <authorList>
            <person name="Klenk H.-P."/>
        </authorList>
    </citation>
    <scope>NUCLEOTIDE SEQUENCE [LARGE SCALE GENOMIC DNA]</scope>
    <source>
        <strain evidence="1 2">DSM 43868</strain>
    </source>
</reference>
<dbReference type="AlphaFoldDB" id="A0A562IK05"/>
<proteinExistence type="predicted"/>